<name>A0ABQ6KY85_ASPOZ</name>
<protein>
    <recommendedName>
        <fullName evidence="3">Carboxylic ester hydrolase</fullName>
        <ecNumber evidence="3">3.1.1.-</ecNumber>
    </recommendedName>
</protein>
<keyword evidence="6" id="KW-1185">Reference proteome</keyword>
<evidence type="ECO:0000259" key="4">
    <source>
        <dbReference type="Pfam" id="PF00135"/>
    </source>
</evidence>
<dbReference type="Gene3D" id="3.40.50.1820">
    <property type="entry name" value="alpha/beta hydrolase"/>
    <property type="match status" value="1"/>
</dbReference>
<dbReference type="EMBL" id="BSYB01000022">
    <property type="protein sequence ID" value="GMG47129.1"/>
    <property type="molecule type" value="Genomic_DNA"/>
</dbReference>
<dbReference type="PANTHER" id="PTHR11559">
    <property type="entry name" value="CARBOXYLESTERASE"/>
    <property type="match status" value="1"/>
</dbReference>
<dbReference type="InterPro" id="IPR050309">
    <property type="entry name" value="Type-B_Carboxylest/Lipase"/>
</dbReference>
<dbReference type="PROSITE" id="PS00122">
    <property type="entry name" value="CARBOXYLESTERASE_B_1"/>
    <property type="match status" value="1"/>
</dbReference>
<reference evidence="5" key="1">
    <citation type="submission" date="2023-04" db="EMBL/GenBank/DDBJ databases">
        <title>Aspergillus oryzae var. brunneus NBRC 4377.</title>
        <authorList>
            <person name="Ichikawa N."/>
            <person name="Sato H."/>
            <person name="Tonouchi N."/>
        </authorList>
    </citation>
    <scope>NUCLEOTIDE SEQUENCE</scope>
    <source>
        <strain evidence="5">NBRC 4377</strain>
    </source>
</reference>
<feature type="domain" description="Carboxylesterase type B" evidence="4">
    <location>
        <begin position="6"/>
        <end position="73"/>
    </location>
</feature>
<organism evidence="5 6">
    <name type="scientific">Aspergillus oryzae var. brunneus</name>
    <dbReference type="NCBI Taxonomy" id="332754"/>
    <lineage>
        <taxon>Eukaryota</taxon>
        <taxon>Fungi</taxon>
        <taxon>Dikarya</taxon>
        <taxon>Ascomycota</taxon>
        <taxon>Pezizomycotina</taxon>
        <taxon>Eurotiomycetes</taxon>
        <taxon>Eurotiomycetidae</taxon>
        <taxon>Eurotiales</taxon>
        <taxon>Aspergillaceae</taxon>
        <taxon>Aspergillus</taxon>
        <taxon>Aspergillus subgen. Circumdati</taxon>
    </lineage>
</organism>
<dbReference type="Pfam" id="PF00135">
    <property type="entry name" value="COesterase"/>
    <property type="match status" value="1"/>
</dbReference>
<proteinExistence type="inferred from homology"/>
<comment type="caution">
    <text evidence="5">The sequence shown here is derived from an EMBL/GenBank/DDBJ whole genome shotgun (WGS) entry which is preliminary data.</text>
</comment>
<evidence type="ECO:0000256" key="1">
    <source>
        <dbReference type="ARBA" id="ARBA00005964"/>
    </source>
</evidence>
<dbReference type="InterPro" id="IPR019826">
    <property type="entry name" value="Carboxylesterase_B_AS"/>
</dbReference>
<keyword evidence="2 3" id="KW-0378">Hydrolase</keyword>
<evidence type="ECO:0000313" key="5">
    <source>
        <dbReference type="EMBL" id="GMG47129.1"/>
    </source>
</evidence>
<dbReference type="InterPro" id="IPR029058">
    <property type="entry name" value="AB_hydrolase_fold"/>
</dbReference>
<dbReference type="SUPFAM" id="SSF53474">
    <property type="entry name" value="alpha/beta-Hydrolases"/>
    <property type="match status" value="1"/>
</dbReference>
<gene>
    <name evidence="5" type="ORF">Aory05_000589000</name>
</gene>
<comment type="similarity">
    <text evidence="1 3">Belongs to the type-B carboxylesterase/lipase family.</text>
</comment>
<evidence type="ECO:0000256" key="3">
    <source>
        <dbReference type="RuleBase" id="RU361235"/>
    </source>
</evidence>
<evidence type="ECO:0000256" key="2">
    <source>
        <dbReference type="ARBA" id="ARBA00022801"/>
    </source>
</evidence>
<accession>A0ABQ6KY85</accession>
<sequence>MANEDRIGALGFLPSTTTAEEGILNLGLHDQILLFKWVQDNIEAFGGDPSQVTLFGLSAGAHSVCLVLFLSKSNS</sequence>
<evidence type="ECO:0000313" key="6">
    <source>
        <dbReference type="Proteomes" id="UP001165189"/>
    </source>
</evidence>
<dbReference type="InterPro" id="IPR002018">
    <property type="entry name" value="CarbesteraseB"/>
</dbReference>
<dbReference type="Proteomes" id="UP001165189">
    <property type="component" value="Unassembled WGS sequence"/>
</dbReference>
<dbReference type="EC" id="3.1.1.-" evidence="3"/>